<accession>A0ABP9PPW5</accession>
<feature type="chain" id="PRO_5046140000" description="Glycosyl hydrolase family 98 putative carbohydrate-binding module domain-containing protein" evidence="1">
    <location>
        <begin position="25"/>
        <end position="281"/>
    </location>
</feature>
<sequence>MRVARSLLLLLVSLLVVSTGTVVAGAATSPRPIGAVDAVADTARPAGLTIKRAKPGLVVTGQRVGFLGTAPKASAGRHAVLQRRVGKRGAWVVVARPKVASNGTIATKAGSTGVGTNSWRLTLKTGRTTLVSPVVTHRVYGWFFLADRDPVQSVRFTEDSVRIGGKSHPKSVRNSYDFWWESEPWAEWNLSYRCVRFEAEIGLTDDSVSDGQVGFVAALDGAQTDFGTKTIGLPTHVSLDTTGRLRLRLTDQYVSGPTGSGQGYFWGAWGSARVLCAGDPG</sequence>
<dbReference type="Proteomes" id="UP001500221">
    <property type="component" value="Unassembled WGS sequence"/>
</dbReference>
<proteinExistence type="predicted"/>
<keyword evidence="1" id="KW-0732">Signal</keyword>
<feature type="signal peptide" evidence="1">
    <location>
        <begin position="1"/>
        <end position="24"/>
    </location>
</feature>
<reference evidence="3" key="1">
    <citation type="journal article" date="2019" name="Int. J. Syst. Evol. Microbiol.">
        <title>The Global Catalogue of Microorganisms (GCM) 10K type strain sequencing project: providing services to taxonomists for standard genome sequencing and annotation.</title>
        <authorList>
            <consortium name="The Broad Institute Genomics Platform"/>
            <consortium name="The Broad Institute Genome Sequencing Center for Infectious Disease"/>
            <person name="Wu L."/>
            <person name="Ma J."/>
        </authorList>
    </citation>
    <scope>NUCLEOTIDE SEQUENCE [LARGE SCALE GENOMIC DNA]</scope>
    <source>
        <strain evidence="3">JCM 18459</strain>
    </source>
</reference>
<dbReference type="Gene3D" id="2.60.120.1060">
    <property type="entry name" value="NPCBM/NEW2 domain"/>
    <property type="match status" value="1"/>
</dbReference>
<evidence type="ECO:0000256" key="1">
    <source>
        <dbReference type="SAM" id="SignalP"/>
    </source>
</evidence>
<evidence type="ECO:0000313" key="2">
    <source>
        <dbReference type="EMBL" id="GAA5150170.1"/>
    </source>
</evidence>
<dbReference type="RefSeq" id="WP_345459153.1">
    <property type="nucleotide sequence ID" value="NZ_BAABKG010000003.1"/>
</dbReference>
<keyword evidence="3" id="KW-1185">Reference proteome</keyword>
<organism evidence="2 3">
    <name type="scientific">Nocardioides marinquilinus</name>
    <dbReference type="NCBI Taxonomy" id="1210400"/>
    <lineage>
        <taxon>Bacteria</taxon>
        <taxon>Bacillati</taxon>
        <taxon>Actinomycetota</taxon>
        <taxon>Actinomycetes</taxon>
        <taxon>Propionibacteriales</taxon>
        <taxon>Nocardioidaceae</taxon>
        <taxon>Nocardioides</taxon>
    </lineage>
</organism>
<protein>
    <recommendedName>
        <fullName evidence="4">Glycosyl hydrolase family 98 putative carbohydrate-binding module domain-containing protein</fullName>
    </recommendedName>
</protein>
<gene>
    <name evidence="2" type="ORF">GCM10023340_26680</name>
</gene>
<dbReference type="EMBL" id="BAABKG010000003">
    <property type="protein sequence ID" value="GAA5150170.1"/>
    <property type="molecule type" value="Genomic_DNA"/>
</dbReference>
<evidence type="ECO:0008006" key="4">
    <source>
        <dbReference type="Google" id="ProtNLM"/>
    </source>
</evidence>
<comment type="caution">
    <text evidence="2">The sequence shown here is derived from an EMBL/GenBank/DDBJ whole genome shotgun (WGS) entry which is preliminary data.</text>
</comment>
<name>A0ABP9PPW5_9ACTN</name>
<evidence type="ECO:0000313" key="3">
    <source>
        <dbReference type="Proteomes" id="UP001500221"/>
    </source>
</evidence>
<dbReference type="InterPro" id="IPR038637">
    <property type="entry name" value="NPCBM_sf"/>
</dbReference>